<dbReference type="EMBL" id="JBBXMP010000064">
    <property type="protein sequence ID" value="KAL0064298.1"/>
    <property type="molecule type" value="Genomic_DNA"/>
</dbReference>
<evidence type="ECO:0000256" key="1">
    <source>
        <dbReference type="SAM" id="MobiDB-lite"/>
    </source>
</evidence>
<evidence type="ECO:0000256" key="2">
    <source>
        <dbReference type="SAM" id="Phobius"/>
    </source>
</evidence>
<keyword evidence="2" id="KW-0812">Transmembrane</keyword>
<evidence type="ECO:0000313" key="3">
    <source>
        <dbReference type="EMBL" id="KAL0064298.1"/>
    </source>
</evidence>
<proteinExistence type="predicted"/>
<organism evidence="3 4">
    <name type="scientific">Marasmius tenuissimus</name>
    <dbReference type="NCBI Taxonomy" id="585030"/>
    <lineage>
        <taxon>Eukaryota</taxon>
        <taxon>Fungi</taxon>
        <taxon>Dikarya</taxon>
        <taxon>Basidiomycota</taxon>
        <taxon>Agaricomycotina</taxon>
        <taxon>Agaricomycetes</taxon>
        <taxon>Agaricomycetidae</taxon>
        <taxon>Agaricales</taxon>
        <taxon>Marasmiineae</taxon>
        <taxon>Marasmiaceae</taxon>
        <taxon>Marasmius</taxon>
    </lineage>
</organism>
<comment type="caution">
    <text evidence="3">The sequence shown here is derived from an EMBL/GenBank/DDBJ whole genome shotgun (WGS) entry which is preliminary data.</text>
</comment>
<accession>A0ABR2ZSB2</accession>
<feature type="transmembrane region" description="Helical" evidence="2">
    <location>
        <begin position="38"/>
        <end position="59"/>
    </location>
</feature>
<evidence type="ECO:0000313" key="4">
    <source>
        <dbReference type="Proteomes" id="UP001437256"/>
    </source>
</evidence>
<name>A0ABR2ZSB2_9AGAR</name>
<feature type="compositionally biased region" description="Polar residues" evidence="1">
    <location>
        <begin position="138"/>
        <end position="150"/>
    </location>
</feature>
<keyword evidence="2" id="KW-1133">Transmembrane helix</keyword>
<feature type="compositionally biased region" description="Polar residues" evidence="1">
    <location>
        <begin position="97"/>
        <end position="106"/>
    </location>
</feature>
<keyword evidence="4" id="KW-1185">Reference proteome</keyword>
<feature type="region of interest" description="Disordered" evidence="1">
    <location>
        <begin position="78"/>
        <end position="106"/>
    </location>
</feature>
<keyword evidence="2" id="KW-0472">Membrane</keyword>
<reference evidence="3 4" key="1">
    <citation type="submission" date="2024-05" db="EMBL/GenBank/DDBJ databases">
        <title>A draft genome resource for the thread blight pathogen Marasmius tenuissimus strain MS-2.</title>
        <authorList>
            <person name="Yulfo-Soto G.E."/>
            <person name="Baruah I.K."/>
            <person name="Amoako-Attah I."/>
            <person name="Bukari Y."/>
            <person name="Meinhardt L.W."/>
            <person name="Bailey B.A."/>
            <person name="Cohen S.P."/>
        </authorList>
    </citation>
    <scope>NUCLEOTIDE SEQUENCE [LARGE SCALE GENOMIC DNA]</scope>
    <source>
        <strain evidence="3 4">MS-2</strain>
    </source>
</reference>
<sequence>MVIESTTALVPPASATAIGLSTEGNPDNHDGPTVSKEMVRTVILALLIFFLFLVLLYFFQRTSMLKRIKEFLLSRGRRADDSGTGIDRPSMAMAHSRNGSANGSINSRSFTSFSKYIPLRRPSIPLPALQRDRFNQPRRANSSSSSVTMV</sequence>
<protein>
    <submittedName>
        <fullName evidence="3">Uncharacterized protein</fullName>
    </submittedName>
</protein>
<dbReference type="Proteomes" id="UP001437256">
    <property type="component" value="Unassembled WGS sequence"/>
</dbReference>
<feature type="region of interest" description="Disordered" evidence="1">
    <location>
        <begin position="128"/>
        <end position="150"/>
    </location>
</feature>
<gene>
    <name evidence="3" type="ORF">AAF712_008742</name>
</gene>